<dbReference type="InterPro" id="IPR036052">
    <property type="entry name" value="TrpB-like_PALP_sf"/>
</dbReference>
<dbReference type="InterPro" id="IPR001926">
    <property type="entry name" value="TrpB-like_PALP"/>
</dbReference>
<evidence type="ECO:0000259" key="7">
    <source>
        <dbReference type="Pfam" id="PF00291"/>
    </source>
</evidence>
<dbReference type="EMBL" id="JANPXH010001161">
    <property type="protein sequence ID" value="MCR6679358.1"/>
    <property type="molecule type" value="Genomic_DNA"/>
</dbReference>
<comment type="pathway">
    <text evidence="2">Amino-acid biosynthesis; L-cysteine biosynthesis; L-cysteine from L-serine: step 2/2.</text>
</comment>
<evidence type="ECO:0000256" key="1">
    <source>
        <dbReference type="ARBA" id="ARBA00001933"/>
    </source>
</evidence>
<dbReference type="Proteomes" id="UP001206878">
    <property type="component" value="Unassembled WGS sequence"/>
</dbReference>
<evidence type="ECO:0000313" key="8">
    <source>
        <dbReference type="EMBL" id="MCR6679358.1"/>
    </source>
</evidence>
<dbReference type="GO" id="GO:0004124">
    <property type="term" value="F:cysteine synthase activity"/>
    <property type="evidence" value="ECO:0007669"/>
    <property type="project" value="UniProtKB-EC"/>
</dbReference>
<dbReference type="InterPro" id="IPR050214">
    <property type="entry name" value="Cys_Synth/Cystath_Beta-Synth"/>
</dbReference>
<dbReference type="EC" id="2.5.1.47" evidence="4"/>
<organism evidence="8 9">
    <name type="scientific">Escherichia marmotae</name>
    <dbReference type="NCBI Taxonomy" id="1499973"/>
    <lineage>
        <taxon>Bacteria</taxon>
        <taxon>Pseudomonadati</taxon>
        <taxon>Pseudomonadota</taxon>
        <taxon>Gammaproteobacteria</taxon>
        <taxon>Enterobacterales</taxon>
        <taxon>Enterobacteriaceae</taxon>
        <taxon>Escherichia</taxon>
    </lineage>
</organism>
<evidence type="ECO:0000256" key="6">
    <source>
        <dbReference type="ARBA" id="ARBA00047931"/>
    </source>
</evidence>
<dbReference type="Pfam" id="PF00291">
    <property type="entry name" value="PALP"/>
    <property type="match status" value="1"/>
</dbReference>
<dbReference type="FunFam" id="3.40.50.1100:FF:000118">
    <property type="entry name" value="Related to CYS4-cystathionine beta-synthase"/>
    <property type="match status" value="1"/>
</dbReference>
<dbReference type="AlphaFoldDB" id="A0AAW5N3Z0"/>
<sequence>YLVEGIGKDTWPATMDPDVVDEWVRVSDRNSFLTARRLAREEGLLVGGSAGSTVWAALEVAKRLGRDARVLTLMPDSGRSYMS</sequence>
<feature type="non-terminal residue" evidence="8">
    <location>
        <position position="1"/>
    </location>
</feature>
<keyword evidence="5" id="KW-0663">Pyridoxal phosphate</keyword>
<comment type="caution">
    <text evidence="8">The sequence shown here is derived from an EMBL/GenBank/DDBJ whole genome shotgun (WGS) entry which is preliminary data.</text>
</comment>
<feature type="domain" description="Tryptophan synthase beta chain-like PALP" evidence="7">
    <location>
        <begin position="2"/>
        <end position="76"/>
    </location>
</feature>
<evidence type="ECO:0000313" key="9">
    <source>
        <dbReference type="Proteomes" id="UP001206878"/>
    </source>
</evidence>
<dbReference type="PANTHER" id="PTHR10314">
    <property type="entry name" value="CYSTATHIONINE BETA-SYNTHASE"/>
    <property type="match status" value="1"/>
</dbReference>
<dbReference type="GO" id="GO:0016829">
    <property type="term" value="F:lyase activity"/>
    <property type="evidence" value="ECO:0007669"/>
    <property type="project" value="UniProtKB-ARBA"/>
</dbReference>
<proteinExistence type="inferred from homology"/>
<dbReference type="Gene3D" id="3.40.50.1100">
    <property type="match status" value="1"/>
</dbReference>
<dbReference type="SUPFAM" id="SSF53686">
    <property type="entry name" value="Tryptophan synthase beta subunit-like PLP-dependent enzymes"/>
    <property type="match status" value="1"/>
</dbReference>
<evidence type="ECO:0000256" key="2">
    <source>
        <dbReference type="ARBA" id="ARBA00004962"/>
    </source>
</evidence>
<reference evidence="8" key="1">
    <citation type="submission" date="2022-07" db="EMBL/GenBank/DDBJ databases">
        <title>Diversity of ethanolamine utilization by human commensal Escherichia coli.</title>
        <authorList>
            <person name="Jubelin G."/>
        </authorList>
    </citation>
    <scope>NUCLEOTIDE SEQUENCE</scope>
    <source>
        <strain evidence="8">S1</strain>
    </source>
</reference>
<comment type="catalytic activity">
    <reaction evidence="6">
        <text>O-acetyl-L-serine + hydrogen sulfide = L-cysteine + acetate</text>
        <dbReference type="Rhea" id="RHEA:14829"/>
        <dbReference type="ChEBI" id="CHEBI:29919"/>
        <dbReference type="ChEBI" id="CHEBI:30089"/>
        <dbReference type="ChEBI" id="CHEBI:35235"/>
        <dbReference type="ChEBI" id="CHEBI:58340"/>
        <dbReference type="EC" id="2.5.1.47"/>
    </reaction>
</comment>
<gene>
    <name evidence="8" type="ORF">NVV43_28280</name>
</gene>
<comment type="cofactor">
    <cofactor evidence="1">
        <name>pyridoxal 5'-phosphate</name>
        <dbReference type="ChEBI" id="CHEBI:597326"/>
    </cofactor>
</comment>
<protein>
    <recommendedName>
        <fullName evidence="4">cysteine synthase</fullName>
        <ecNumber evidence="4">2.5.1.47</ecNumber>
    </recommendedName>
</protein>
<evidence type="ECO:0000256" key="3">
    <source>
        <dbReference type="ARBA" id="ARBA00007103"/>
    </source>
</evidence>
<evidence type="ECO:0000256" key="4">
    <source>
        <dbReference type="ARBA" id="ARBA00012681"/>
    </source>
</evidence>
<name>A0AAW5N3Z0_9ESCH</name>
<comment type="similarity">
    <text evidence="3">Belongs to the cysteine synthase/cystathionine beta-synthase family.</text>
</comment>
<feature type="non-terminal residue" evidence="8">
    <location>
        <position position="83"/>
    </location>
</feature>
<accession>A0AAW5N3Z0</accession>
<evidence type="ECO:0000256" key="5">
    <source>
        <dbReference type="ARBA" id="ARBA00022898"/>
    </source>
</evidence>